<comment type="caution">
    <text evidence="2">The sequence shown here is derived from an EMBL/GenBank/DDBJ whole genome shotgun (WGS) entry which is preliminary data.</text>
</comment>
<reference evidence="2" key="2">
    <citation type="submission" date="2023-01" db="EMBL/GenBank/DDBJ databases">
        <authorList>
            <person name="Sun Q."/>
            <person name="Evtushenko L."/>
        </authorList>
    </citation>
    <scope>NUCLEOTIDE SEQUENCE</scope>
    <source>
        <strain evidence="2">VKM B-2222</strain>
    </source>
</reference>
<name>A0AAD3NZN2_9RHOB</name>
<dbReference type="SUPFAM" id="SSF52821">
    <property type="entry name" value="Rhodanese/Cell cycle control phosphatase"/>
    <property type="match status" value="1"/>
</dbReference>
<accession>A0AAD3NZN2</accession>
<dbReference type="RefSeq" id="WP_085502560.1">
    <property type="nucleotide sequence ID" value="NZ_BSFH01000030.1"/>
</dbReference>
<dbReference type="Proteomes" id="UP001143349">
    <property type="component" value="Unassembled WGS sequence"/>
</dbReference>
<feature type="domain" description="Rhodanese" evidence="1">
    <location>
        <begin position="107"/>
        <end position="190"/>
    </location>
</feature>
<dbReference type="Gene3D" id="3.40.250.10">
    <property type="entry name" value="Rhodanese-like domain"/>
    <property type="match status" value="1"/>
</dbReference>
<organism evidence="2 3">
    <name type="scientific">Paracoccus kondratievae</name>
    <dbReference type="NCBI Taxonomy" id="135740"/>
    <lineage>
        <taxon>Bacteria</taxon>
        <taxon>Pseudomonadati</taxon>
        <taxon>Pseudomonadota</taxon>
        <taxon>Alphaproteobacteria</taxon>
        <taxon>Rhodobacterales</taxon>
        <taxon>Paracoccaceae</taxon>
        <taxon>Paracoccus</taxon>
    </lineage>
</organism>
<keyword evidence="3" id="KW-1185">Reference proteome</keyword>
<gene>
    <name evidence="2" type="ORF">GCM10017635_22190</name>
</gene>
<dbReference type="NCBIfam" id="TIGR03865">
    <property type="entry name" value="PQQ_CXXCW"/>
    <property type="match status" value="1"/>
</dbReference>
<evidence type="ECO:0000259" key="1">
    <source>
        <dbReference type="PROSITE" id="PS50206"/>
    </source>
</evidence>
<dbReference type="InterPro" id="IPR001763">
    <property type="entry name" value="Rhodanese-like_dom"/>
</dbReference>
<dbReference type="EMBL" id="BSFH01000030">
    <property type="protein sequence ID" value="GLK64748.1"/>
    <property type="molecule type" value="Genomic_DNA"/>
</dbReference>
<evidence type="ECO:0000313" key="2">
    <source>
        <dbReference type="EMBL" id="GLK64748.1"/>
    </source>
</evidence>
<dbReference type="InterPro" id="IPR022376">
    <property type="entry name" value="PQQ_CXXCW"/>
</dbReference>
<protein>
    <recommendedName>
        <fullName evidence="1">Rhodanese domain-containing protein</fullName>
    </recommendedName>
</protein>
<sequence>MVVLHMPRRGRTLPFRPRIGAFLLLLAGLFPLAALAEPKALFGSDGYRIDSYRAPVPDTAPGARTLDIAEVQALVARGWTPVDVMGARIFEIGDDGEWIMPERHLSLPGAHWLPVVGWGQLEPWQSDYLDASLQRITGGNREAGLILFCKLDCWLSWNATKRIAALGYTNLGWFSGGVDAWADAGLPLVETRPEPYRRE</sequence>
<reference evidence="2" key="1">
    <citation type="journal article" date="2014" name="Int. J. Syst. Evol. Microbiol.">
        <title>Complete genome sequence of Corynebacterium casei LMG S-19264T (=DSM 44701T), isolated from a smear-ripened cheese.</title>
        <authorList>
            <consortium name="US DOE Joint Genome Institute (JGI-PGF)"/>
            <person name="Walter F."/>
            <person name="Albersmeier A."/>
            <person name="Kalinowski J."/>
            <person name="Ruckert C."/>
        </authorList>
    </citation>
    <scope>NUCLEOTIDE SEQUENCE</scope>
    <source>
        <strain evidence="2">VKM B-2222</strain>
    </source>
</reference>
<evidence type="ECO:0000313" key="3">
    <source>
        <dbReference type="Proteomes" id="UP001143349"/>
    </source>
</evidence>
<dbReference type="CDD" id="cd00158">
    <property type="entry name" value="RHOD"/>
    <property type="match status" value="1"/>
</dbReference>
<dbReference type="InterPro" id="IPR036873">
    <property type="entry name" value="Rhodanese-like_dom_sf"/>
</dbReference>
<dbReference type="AlphaFoldDB" id="A0AAD3NZN2"/>
<dbReference type="PROSITE" id="PS50206">
    <property type="entry name" value="RHODANESE_3"/>
    <property type="match status" value="1"/>
</dbReference>
<proteinExistence type="predicted"/>